<keyword evidence="3" id="KW-1003">Cell membrane</keyword>
<keyword evidence="6" id="KW-0598">Phosphotransferase system</keyword>
<evidence type="ECO:0000259" key="14">
    <source>
        <dbReference type="PROSITE" id="PS51103"/>
    </source>
</evidence>
<dbReference type="InterPro" id="IPR050558">
    <property type="entry name" value="PTS_Sugar-Specific_Components"/>
</dbReference>
<accession>A0A3E4GPC7</accession>
<feature type="domain" description="PTS EIIC type-1" evidence="14">
    <location>
        <begin position="111"/>
        <end position="470"/>
    </location>
</feature>
<dbReference type="Pfam" id="PF02378">
    <property type="entry name" value="PTS_EIIC"/>
    <property type="match status" value="1"/>
</dbReference>
<keyword evidence="2" id="KW-0813">Transport</keyword>
<keyword evidence="8" id="KW-0418">Kinase</keyword>
<dbReference type="RefSeq" id="WP_117558067.1">
    <property type="nucleotide sequence ID" value="NZ_QSOV01000010.1"/>
</dbReference>
<dbReference type="GO" id="GO:0016301">
    <property type="term" value="F:kinase activity"/>
    <property type="evidence" value="ECO:0007669"/>
    <property type="project" value="UniProtKB-KW"/>
</dbReference>
<feature type="transmembrane region" description="Helical" evidence="12">
    <location>
        <begin position="246"/>
        <end position="269"/>
    </location>
</feature>
<keyword evidence="5" id="KW-0808">Transferase</keyword>
<feature type="transmembrane region" description="Helical" evidence="12">
    <location>
        <begin position="387"/>
        <end position="405"/>
    </location>
</feature>
<dbReference type="PROSITE" id="PS51103">
    <property type="entry name" value="PTS_EIIC_TYPE_1"/>
    <property type="match status" value="1"/>
</dbReference>
<evidence type="ECO:0000256" key="2">
    <source>
        <dbReference type="ARBA" id="ARBA00022448"/>
    </source>
</evidence>
<feature type="transmembrane region" description="Helical" evidence="12">
    <location>
        <begin position="433"/>
        <end position="454"/>
    </location>
</feature>
<dbReference type="EMBL" id="QSOV01000010">
    <property type="protein sequence ID" value="RGJ22643.1"/>
    <property type="molecule type" value="Genomic_DNA"/>
</dbReference>
<gene>
    <name evidence="15" type="ORF">DXD67_10155</name>
</gene>
<comment type="subcellular location">
    <subcellularLocation>
        <location evidence="1">Cell membrane</location>
        <topology evidence="1">Multi-pass membrane protein</topology>
    </subcellularLocation>
</comment>
<dbReference type="Pfam" id="PF00367">
    <property type="entry name" value="PTS_EIIB"/>
    <property type="match status" value="1"/>
</dbReference>
<feature type="transmembrane region" description="Helical" evidence="12">
    <location>
        <begin position="182"/>
        <end position="202"/>
    </location>
</feature>
<dbReference type="GO" id="GO:0005886">
    <property type="term" value="C:plasma membrane"/>
    <property type="evidence" value="ECO:0007669"/>
    <property type="project" value="UniProtKB-SubCell"/>
</dbReference>
<dbReference type="AlphaFoldDB" id="A0A3E4GPC7"/>
<evidence type="ECO:0000256" key="6">
    <source>
        <dbReference type="ARBA" id="ARBA00022683"/>
    </source>
</evidence>
<protein>
    <submittedName>
        <fullName evidence="15">PTS beta-glucoside transporter subunit EIIBCA</fullName>
    </submittedName>
</protein>
<evidence type="ECO:0000313" key="15">
    <source>
        <dbReference type="EMBL" id="RGJ22643.1"/>
    </source>
</evidence>
<dbReference type="InterPro" id="IPR018113">
    <property type="entry name" value="PTrfase_EIIB_Cys"/>
</dbReference>
<name>A0A3E4GPC7_9FIRM</name>
<evidence type="ECO:0000256" key="1">
    <source>
        <dbReference type="ARBA" id="ARBA00004651"/>
    </source>
</evidence>
<feature type="transmembrane region" description="Helical" evidence="12">
    <location>
        <begin position="109"/>
        <end position="137"/>
    </location>
</feature>
<dbReference type="InterPro" id="IPR001996">
    <property type="entry name" value="PTS_IIB_1"/>
</dbReference>
<evidence type="ECO:0000256" key="12">
    <source>
        <dbReference type="SAM" id="Phobius"/>
    </source>
</evidence>
<evidence type="ECO:0000256" key="3">
    <source>
        <dbReference type="ARBA" id="ARBA00022475"/>
    </source>
</evidence>
<dbReference type="CDD" id="cd00212">
    <property type="entry name" value="PTS_IIB_glc"/>
    <property type="match status" value="1"/>
</dbReference>
<dbReference type="FunFam" id="3.30.1360.60:FF:000001">
    <property type="entry name" value="PTS system glucose-specific IIBC component PtsG"/>
    <property type="match status" value="1"/>
</dbReference>
<evidence type="ECO:0000256" key="11">
    <source>
        <dbReference type="PROSITE-ProRule" id="PRU00421"/>
    </source>
</evidence>
<keyword evidence="4" id="KW-0762">Sugar transport</keyword>
<dbReference type="Proteomes" id="UP000260655">
    <property type="component" value="Unassembled WGS sequence"/>
</dbReference>
<keyword evidence="7 12" id="KW-0812">Transmembrane</keyword>
<feature type="active site" description="Phosphocysteine intermediate; for EIIB activity" evidence="11">
    <location>
        <position position="28"/>
    </location>
</feature>
<dbReference type="GO" id="GO:0015771">
    <property type="term" value="P:trehalose transport"/>
    <property type="evidence" value="ECO:0007669"/>
    <property type="project" value="TreeGrafter"/>
</dbReference>
<comment type="caution">
    <text evidence="15">The sequence shown here is derived from an EMBL/GenBank/DDBJ whole genome shotgun (WGS) entry which is preliminary data.</text>
</comment>
<evidence type="ECO:0000256" key="7">
    <source>
        <dbReference type="ARBA" id="ARBA00022692"/>
    </source>
</evidence>
<dbReference type="InterPro" id="IPR003352">
    <property type="entry name" value="PTS_EIIC"/>
</dbReference>
<feature type="transmembrane region" description="Helical" evidence="12">
    <location>
        <begin position="149"/>
        <end position="170"/>
    </location>
</feature>
<keyword evidence="10 12" id="KW-0472">Membrane</keyword>
<dbReference type="PROSITE" id="PS01035">
    <property type="entry name" value="PTS_EIIB_TYPE_1_CYS"/>
    <property type="match status" value="1"/>
</dbReference>
<feature type="transmembrane region" description="Helical" evidence="12">
    <location>
        <begin position="360"/>
        <end position="381"/>
    </location>
</feature>
<organism evidence="15 16">
    <name type="scientific">Coprococcus comes</name>
    <dbReference type="NCBI Taxonomy" id="410072"/>
    <lineage>
        <taxon>Bacteria</taxon>
        <taxon>Bacillati</taxon>
        <taxon>Bacillota</taxon>
        <taxon>Clostridia</taxon>
        <taxon>Lachnospirales</taxon>
        <taxon>Lachnospiraceae</taxon>
        <taxon>Coprococcus</taxon>
    </lineage>
</organism>
<evidence type="ECO:0000256" key="4">
    <source>
        <dbReference type="ARBA" id="ARBA00022597"/>
    </source>
</evidence>
<evidence type="ECO:0000256" key="5">
    <source>
        <dbReference type="ARBA" id="ARBA00022679"/>
    </source>
</evidence>
<dbReference type="PANTHER" id="PTHR30175">
    <property type="entry name" value="PHOSPHOTRANSFERASE SYSTEM TRANSPORT PROTEIN"/>
    <property type="match status" value="1"/>
</dbReference>
<dbReference type="InterPro" id="IPR036878">
    <property type="entry name" value="Glu_permease_IIB"/>
</dbReference>
<dbReference type="PROSITE" id="PS51098">
    <property type="entry name" value="PTS_EIIB_TYPE_1"/>
    <property type="match status" value="1"/>
</dbReference>
<feature type="transmembrane region" description="Helical" evidence="12">
    <location>
        <begin position="289"/>
        <end position="309"/>
    </location>
</feature>
<dbReference type="SUPFAM" id="SSF55604">
    <property type="entry name" value="Glucose permease domain IIB"/>
    <property type="match status" value="1"/>
</dbReference>
<evidence type="ECO:0000256" key="8">
    <source>
        <dbReference type="ARBA" id="ARBA00022777"/>
    </source>
</evidence>
<dbReference type="PANTHER" id="PTHR30175:SF1">
    <property type="entry name" value="PTS SYSTEM ARBUTIN-, CELLOBIOSE-, AND SALICIN-SPECIFIC EIIBC COMPONENT-RELATED"/>
    <property type="match status" value="1"/>
</dbReference>
<feature type="domain" description="PTS EIIB type-1" evidence="13">
    <location>
        <begin position="6"/>
        <end position="88"/>
    </location>
</feature>
<dbReference type="GO" id="GO:0009401">
    <property type="term" value="P:phosphoenolpyruvate-dependent sugar phosphotransferase system"/>
    <property type="evidence" value="ECO:0007669"/>
    <property type="project" value="UniProtKB-KW"/>
</dbReference>
<sequence length="479" mass="51672">MSKNYRKLTEQIIFLVGGKENIKTVANCATRLRFYLGDEAKAKTEELKKTDGIAGVVKNGGQYQVIIGPDVDLVMEEIKKLGGIKVEGGTGISHEEKEKLTWKNVFGKFLGTVSTIFIPIIPCLAGAGILQAILILLKTAGIVPEDNQTYVMLNMVSGAVFYYLPVMLAFSSAKVFKCNQYMAAVMSFMLLHPTFMGFVEAGDSIRMFGIPVTLVKYSSSVLPAIFITLFMAVVEKISKKFVPKAIKFITVPVITFVITSVVGFTILGPIGTWCGNLLVVLFNWLDANIPWFCPVIMGTFSPLIVMTGMHNGLKAITYSQYALRGYATVAGPGNLCSNVAQGAAAFVVCLKSKKSGKKQMAFSSAISALIGGITEPALYGITLKYKSVLWSVMLGGGVAGLWAGFSRMRTYSPGPGSVLGLPCYVGGDSLQNVINAAIAIVISVVVTMIAMFVFGMKDVRKAEENEEETDTGLDDFMEI</sequence>
<feature type="transmembrane region" description="Helical" evidence="12">
    <location>
        <begin position="214"/>
        <end position="234"/>
    </location>
</feature>
<reference evidence="15 16" key="1">
    <citation type="submission" date="2018-08" db="EMBL/GenBank/DDBJ databases">
        <title>A genome reference for cultivated species of the human gut microbiota.</title>
        <authorList>
            <person name="Zou Y."/>
            <person name="Xue W."/>
            <person name="Luo G."/>
        </authorList>
    </citation>
    <scope>NUCLEOTIDE SEQUENCE [LARGE SCALE GENOMIC DNA]</scope>
    <source>
        <strain evidence="15 16">TM07-19</strain>
    </source>
</reference>
<keyword evidence="9 12" id="KW-1133">Transmembrane helix</keyword>
<dbReference type="GO" id="GO:0090589">
    <property type="term" value="F:protein-phosphocysteine-trehalose phosphotransferase system transporter activity"/>
    <property type="evidence" value="ECO:0007669"/>
    <property type="project" value="TreeGrafter"/>
</dbReference>
<proteinExistence type="predicted"/>
<evidence type="ECO:0000256" key="9">
    <source>
        <dbReference type="ARBA" id="ARBA00022989"/>
    </source>
</evidence>
<dbReference type="GO" id="GO:0008982">
    <property type="term" value="F:protein-N(PI)-phosphohistidine-sugar phosphotransferase activity"/>
    <property type="evidence" value="ECO:0007669"/>
    <property type="project" value="InterPro"/>
</dbReference>
<evidence type="ECO:0000313" key="16">
    <source>
        <dbReference type="Proteomes" id="UP000260655"/>
    </source>
</evidence>
<dbReference type="InterPro" id="IPR013013">
    <property type="entry name" value="PTS_EIIC_1"/>
</dbReference>
<evidence type="ECO:0000259" key="13">
    <source>
        <dbReference type="PROSITE" id="PS51098"/>
    </source>
</evidence>
<dbReference type="Gene3D" id="3.30.1360.60">
    <property type="entry name" value="Glucose permease domain IIB"/>
    <property type="match status" value="1"/>
</dbReference>
<evidence type="ECO:0000256" key="10">
    <source>
        <dbReference type="ARBA" id="ARBA00023136"/>
    </source>
</evidence>